<reference evidence="2 3" key="1">
    <citation type="submission" date="2021-06" db="EMBL/GenBank/DDBJ databases">
        <authorList>
            <person name="Kallberg Y."/>
            <person name="Tangrot J."/>
            <person name="Rosling A."/>
        </authorList>
    </citation>
    <scope>NUCLEOTIDE SEQUENCE [LARGE SCALE GENOMIC DNA]</scope>
    <source>
        <strain evidence="2 3">120-4 pot B 10/14</strain>
    </source>
</reference>
<evidence type="ECO:0000259" key="1">
    <source>
        <dbReference type="PROSITE" id="PS50011"/>
    </source>
</evidence>
<feature type="non-terminal residue" evidence="2">
    <location>
        <position position="76"/>
    </location>
</feature>
<keyword evidence="3" id="KW-1185">Reference proteome</keyword>
<accession>A0ABN7XQ17</accession>
<feature type="non-terminal residue" evidence="2">
    <location>
        <position position="1"/>
    </location>
</feature>
<protein>
    <submittedName>
        <fullName evidence="2">11852_t:CDS:1</fullName>
    </submittedName>
</protein>
<gene>
    <name evidence="2" type="ORF">GMARGA_LOCUS46268</name>
</gene>
<feature type="domain" description="Protein kinase" evidence="1">
    <location>
        <begin position="1"/>
        <end position="76"/>
    </location>
</feature>
<organism evidence="2 3">
    <name type="scientific">Gigaspora margarita</name>
    <dbReference type="NCBI Taxonomy" id="4874"/>
    <lineage>
        <taxon>Eukaryota</taxon>
        <taxon>Fungi</taxon>
        <taxon>Fungi incertae sedis</taxon>
        <taxon>Mucoromycota</taxon>
        <taxon>Glomeromycotina</taxon>
        <taxon>Glomeromycetes</taxon>
        <taxon>Diversisporales</taxon>
        <taxon>Gigasporaceae</taxon>
        <taxon>Gigaspora</taxon>
    </lineage>
</organism>
<name>A0ABN7XQ17_GIGMA</name>
<evidence type="ECO:0000313" key="3">
    <source>
        <dbReference type="Proteomes" id="UP000789901"/>
    </source>
</evidence>
<dbReference type="InterPro" id="IPR000719">
    <property type="entry name" value="Prot_kinase_dom"/>
</dbReference>
<dbReference type="Proteomes" id="UP000789901">
    <property type="component" value="Unassembled WGS sequence"/>
</dbReference>
<dbReference type="SUPFAM" id="SSF56112">
    <property type="entry name" value="Protein kinase-like (PK-like)"/>
    <property type="match status" value="1"/>
</dbReference>
<evidence type="ECO:0000313" key="2">
    <source>
        <dbReference type="EMBL" id="CAG8857449.1"/>
    </source>
</evidence>
<dbReference type="Pfam" id="PF00069">
    <property type="entry name" value="Pkinase"/>
    <property type="match status" value="1"/>
</dbReference>
<dbReference type="Gene3D" id="1.10.510.10">
    <property type="entry name" value="Transferase(Phosphotransferase) domain 1"/>
    <property type="match status" value="1"/>
</dbReference>
<dbReference type="InterPro" id="IPR011009">
    <property type="entry name" value="Kinase-like_dom_sf"/>
</dbReference>
<sequence>TKDIMNVPYMVGDKIAVISLNIGNKINVEPKISDLGLSRKVNESTTNKEVFGVVSFSAPEIFLGNQPTKESDIYSL</sequence>
<comment type="caution">
    <text evidence="2">The sequence shown here is derived from an EMBL/GenBank/DDBJ whole genome shotgun (WGS) entry which is preliminary data.</text>
</comment>
<proteinExistence type="predicted"/>
<dbReference type="PROSITE" id="PS50011">
    <property type="entry name" value="PROTEIN_KINASE_DOM"/>
    <property type="match status" value="1"/>
</dbReference>
<dbReference type="EMBL" id="CAJVQB010171043">
    <property type="protein sequence ID" value="CAG8857449.1"/>
    <property type="molecule type" value="Genomic_DNA"/>
</dbReference>